<protein>
    <recommendedName>
        <fullName evidence="2">nitrile hydratase</fullName>
        <ecNumber evidence="2">4.2.1.84</ecNumber>
    </recommendedName>
</protein>
<dbReference type="Pfam" id="PF02979">
    <property type="entry name" value="NHase_alpha"/>
    <property type="match status" value="1"/>
</dbReference>
<keyword evidence="8" id="KW-1185">Reference proteome</keyword>
<proteinExistence type="inferred from homology"/>
<dbReference type="InterPro" id="IPR023900">
    <property type="entry name" value="CN_Hdrtase_asu/SCN_Hdrlase_gsu"/>
</dbReference>
<sequence>MPEYTHGFSGPVVPAGTAEFDERMTARVKALEAILIERGVVSEAAIERIASIYENEVGPQLGAKVVAKAWTDPGFKERLLANATDACAELGIGGLQGEDMVAVENTDSVHNVIVCTLCSCYPWPVLGLPPDWYKKSAYRARIVREPRAVLAEFGVRLPDSTEVQVWDSSAELRYWVLPRRPHGTEGLGEEELARLVTRDAMIGVGLPLAPAGAAA</sequence>
<keyword evidence="4" id="KW-0456">Lyase</keyword>
<keyword evidence="3" id="KW-0479">Metal-binding</keyword>
<organism evidence="7 8">
    <name type="scientific">Streptomyces tremellae</name>
    <dbReference type="NCBI Taxonomy" id="1124239"/>
    <lineage>
        <taxon>Bacteria</taxon>
        <taxon>Bacillati</taxon>
        <taxon>Actinomycetota</taxon>
        <taxon>Actinomycetes</taxon>
        <taxon>Kitasatosporales</taxon>
        <taxon>Streptomycetaceae</taxon>
        <taxon>Streptomyces</taxon>
    </lineage>
</organism>
<dbReference type="PIRSF" id="PIRSF001426">
    <property type="entry name" value="NHase_alpha"/>
    <property type="match status" value="1"/>
</dbReference>
<dbReference type="Gene3D" id="3.90.330.10">
    <property type="entry name" value="Nitrile hydratase alpha /Thiocyanate hydrolase gamma"/>
    <property type="match status" value="1"/>
</dbReference>
<reference evidence="8" key="1">
    <citation type="journal article" date="2019" name="Int. J. Syst. Evol. Microbiol.">
        <title>The Global Catalogue of Microorganisms (GCM) 10K type strain sequencing project: providing services to taxonomists for standard genome sequencing and annotation.</title>
        <authorList>
            <consortium name="The Broad Institute Genomics Platform"/>
            <consortium name="The Broad Institute Genome Sequencing Center for Infectious Disease"/>
            <person name="Wu L."/>
            <person name="Ma J."/>
        </authorList>
    </citation>
    <scope>NUCLEOTIDE SEQUENCE [LARGE SCALE GENOMIC DNA]</scope>
    <source>
        <strain evidence="8">JCM 30846</strain>
    </source>
</reference>
<comment type="similarity">
    <text evidence="1">Belongs to the nitrile hydratase subunit alpha family.</text>
</comment>
<dbReference type="Proteomes" id="UP001499884">
    <property type="component" value="Unassembled WGS sequence"/>
</dbReference>
<dbReference type="RefSeq" id="WP_345651578.1">
    <property type="nucleotide sequence ID" value="NZ_BAABEP010000043.1"/>
</dbReference>
<comment type="catalytic activity">
    <reaction evidence="5">
        <text>an aliphatic primary amide = an aliphatic nitrile + H2O</text>
        <dbReference type="Rhea" id="RHEA:12673"/>
        <dbReference type="ChEBI" id="CHEBI:15377"/>
        <dbReference type="ChEBI" id="CHEBI:65285"/>
        <dbReference type="ChEBI" id="CHEBI:80291"/>
        <dbReference type="EC" id="4.2.1.84"/>
    </reaction>
</comment>
<dbReference type="EMBL" id="BAABEP010000043">
    <property type="protein sequence ID" value="GAA3746898.1"/>
    <property type="molecule type" value="Genomic_DNA"/>
</dbReference>
<evidence type="ECO:0000256" key="3">
    <source>
        <dbReference type="ARBA" id="ARBA00022723"/>
    </source>
</evidence>
<accession>A0ABP7FS65</accession>
<dbReference type="InterPro" id="IPR018141">
    <property type="entry name" value="Nitrile_hydratase_asu"/>
</dbReference>
<evidence type="ECO:0000256" key="4">
    <source>
        <dbReference type="ARBA" id="ARBA00023239"/>
    </source>
</evidence>
<comment type="caution">
    <text evidence="7">The sequence shown here is derived from an EMBL/GenBank/DDBJ whole genome shotgun (WGS) entry which is preliminary data.</text>
</comment>
<name>A0ABP7FS65_9ACTN</name>
<evidence type="ECO:0000259" key="6">
    <source>
        <dbReference type="Pfam" id="PF02979"/>
    </source>
</evidence>
<dbReference type="InterPro" id="IPR036648">
    <property type="entry name" value="CN_Hdrase_a/SCN_Hdrase_g_sf"/>
</dbReference>
<evidence type="ECO:0000313" key="7">
    <source>
        <dbReference type="EMBL" id="GAA3746898.1"/>
    </source>
</evidence>
<evidence type="ECO:0000256" key="2">
    <source>
        <dbReference type="ARBA" id="ARBA00013079"/>
    </source>
</evidence>
<evidence type="ECO:0000256" key="5">
    <source>
        <dbReference type="ARBA" id="ARBA00044877"/>
    </source>
</evidence>
<evidence type="ECO:0000256" key="1">
    <source>
        <dbReference type="ARBA" id="ARBA00009363"/>
    </source>
</evidence>
<evidence type="ECO:0000313" key="8">
    <source>
        <dbReference type="Proteomes" id="UP001499884"/>
    </source>
</evidence>
<dbReference type="SUPFAM" id="SSF56209">
    <property type="entry name" value="Nitrile hydratase alpha chain"/>
    <property type="match status" value="1"/>
</dbReference>
<dbReference type="InterPro" id="IPR004232">
    <property type="entry name" value="CN_Hdrtase_a/SCN_Hdrlase_g"/>
</dbReference>
<gene>
    <name evidence="7" type="primary">nthA</name>
    <name evidence="7" type="ORF">GCM10023082_49260</name>
</gene>
<dbReference type="NCBIfam" id="TIGR01323">
    <property type="entry name" value="nitrile_alph"/>
    <property type="match status" value="1"/>
</dbReference>
<dbReference type="EC" id="4.2.1.84" evidence="2"/>
<feature type="domain" description="Nitrile hydratase alpha/Thiocyanate hydrolase gamma" evidence="6">
    <location>
        <begin position="24"/>
        <end position="205"/>
    </location>
</feature>